<dbReference type="Proteomes" id="UP000290588">
    <property type="component" value="Unassembled WGS sequence"/>
</dbReference>
<keyword evidence="4" id="KW-1185">Reference proteome</keyword>
<name>A0A347U9L4_9BACT</name>
<reference evidence="2 4" key="2">
    <citation type="submission" date="2018-08" db="EMBL/GenBank/DDBJ databases">
        <title>Complete genome of the Arcobacter ellisii type strain LMG 26155.</title>
        <authorList>
            <person name="Miller W.G."/>
            <person name="Yee E."/>
            <person name="Bono J.L."/>
        </authorList>
    </citation>
    <scope>NUCLEOTIDE SEQUENCE [LARGE SCALE GENOMIC DNA]</scope>
    <source>
        <strain evidence="2 4">LMG 26155</strain>
    </source>
</reference>
<dbReference type="EMBL" id="CP032097">
    <property type="protein sequence ID" value="AXX95542.1"/>
    <property type="molecule type" value="Genomic_DNA"/>
</dbReference>
<accession>A0A347U9L4</accession>
<sequence>MSKNSLPIIGAVITALLSTICCLPAFLFLFFGVSSGVLSYFTTLEYSRIPLAILAIGFFLFAFKNFRKKISCKCQKREIYKQYGFFSIFFVLLISLLFYPEFIPLFMD</sequence>
<keyword evidence="1" id="KW-0812">Transmembrane</keyword>
<dbReference type="OrthoDB" id="5347374at2"/>
<evidence type="ECO:0000313" key="5">
    <source>
        <dbReference type="Proteomes" id="UP000290588"/>
    </source>
</evidence>
<dbReference type="AlphaFoldDB" id="A0A347U9L4"/>
<feature type="transmembrane region" description="Helical" evidence="1">
    <location>
        <begin position="12"/>
        <end position="34"/>
    </location>
</feature>
<dbReference type="EMBL" id="NXIG01000004">
    <property type="protein sequence ID" value="RXI31584.1"/>
    <property type="molecule type" value="Genomic_DNA"/>
</dbReference>
<feature type="transmembrane region" description="Helical" evidence="1">
    <location>
        <begin position="83"/>
        <end position="100"/>
    </location>
</feature>
<organism evidence="3 5">
    <name type="scientific">Arcobacter ellisii</name>
    <dbReference type="NCBI Taxonomy" id="913109"/>
    <lineage>
        <taxon>Bacteria</taxon>
        <taxon>Pseudomonadati</taxon>
        <taxon>Campylobacterota</taxon>
        <taxon>Epsilonproteobacteria</taxon>
        <taxon>Campylobacterales</taxon>
        <taxon>Arcobacteraceae</taxon>
        <taxon>Arcobacter</taxon>
    </lineage>
</organism>
<evidence type="ECO:0000313" key="4">
    <source>
        <dbReference type="Proteomes" id="UP000262582"/>
    </source>
</evidence>
<evidence type="ECO:0000313" key="3">
    <source>
        <dbReference type="EMBL" id="RXI31584.1"/>
    </source>
</evidence>
<keyword evidence="1" id="KW-1133">Transmembrane helix</keyword>
<feature type="transmembrane region" description="Helical" evidence="1">
    <location>
        <begin position="46"/>
        <end position="63"/>
    </location>
</feature>
<reference evidence="3 5" key="1">
    <citation type="submission" date="2017-09" db="EMBL/GenBank/DDBJ databases">
        <title>Genomics of the genus Arcobacter.</title>
        <authorList>
            <person name="Perez-Cataluna A."/>
            <person name="Figueras M.J."/>
            <person name="Salas-Masso N."/>
        </authorList>
    </citation>
    <scope>NUCLEOTIDE SEQUENCE [LARGE SCALE GENOMIC DNA]</scope>
    <source>
        <strain evidence="3 5">CECT 7837</strain>
    </source>
</reference>
<proteinExistence type="predicted"/>
<dbReference type="Gene3D" id="1.10.287.910">
    <property type="entry name" value="bacterial mercury transporter, merf"/>
    <property type="match status" value="1"/>
</dbReference>
<evidence type="ECO:0000256" key="1">
    <source>
        <dbReference type="SAM" id="Phobius"/>
    </source>
</evidence>
<gene>
    <name evidence="2" type="ORF">AELL_1889</name>
    <name evidence="3" type="ORF">CP962_05605</name>
</gene>
<keyword evidence="1" id="KW-0472">Membrane</keyword>
<dbReference type="RefSeq" id="WP_118917717.1">
    <property type="nucleotide sequence ID" value="NZ_CP032097.1"/>
</dbReference>
<evidence type="ECO:0000313" key="2">
    <source>
        <dbReference type="EMBL" id="AXX95542.1"/>
    </source>
</evidence>
<dbReference type="KEGG" id="aell:AELL_1889"/>
<protein>
    <submittedName>
        <fullName evidence="2">Mercuric transport protein MerT</fullName>
    </submittedName>
    <submittedName>
        <fullName evidence="3">Transporter</fullName>
    </submittedName>
</protein>
<dbReference type="Proteomes" id="UP000262582">
    <property type="component" value="Chromosome"/>
</dbReference>